<dbReference type="Gene3D" id="2.40.40.20">
    <property type="match status" value="1"/>
</dbReference>
<dbReference type="EMBL" id="QWEZ01000001">
    <property type="protein sequence ID" value="RRJ84967.1"/>
    <property type="molecule type" value="Genomic_DNA"/>
</dbReference>
<keyword evidence="5" id="KW-1185">Reference proteome</keyword>
<reference evidence="4 5" key="2">
    <citation type="submission" date="2018-12" db="EMBL/GenBank/DDBJ databases">
        <title>Simiduia agarivorans gen. nov., sp. nov., a marine, agarolytic bacterium isolated from shallow coastal water from Keelung, Taiwan.</title>
        <authorList>
            <person name="Shieh W.Y."/>
        </authorList>
    </citation>
    <scope>NUCLEOTIDE SEQUENCE [LARGE SCALE GENOMIC DNA]</scope>
    <source>
        <strain evidence="4 5">GTF-13</strain>
    </source>
</reference>
<dbReference type="InterPro" id="IPR016181">
    <property type="entry name" value="Acyl_CoA_acyltransferase"/>
</dbReference>
<organism evidence="4 5">
    <name type="scientific">Aestuariirhabdus litorea</name>
    <dbReference type="NCBI Taxonomy" id="2528527"/>
    <lineage>
        <taxon>Bacteria</taxon>
        <taxon>Pseudomonadati</taxon>
        <taxon>Pseudomonadota</taxon>
        <taxon>Gammaproteobacteria</taxon>
        <taxon>Oceanospirillales</taxon>
        <taxon>Aestuariirhabdaceae</taxon>
        <taxon>Aestuariirhabdus</taxon>
    </lineage>
</organism>
<evidence type="ECO:0000256" key="3">
    <source>
        <dbReference type="ARBA" id="ARBA00023315"/>
    </source>
</evidence>
<dbReference type="NCBIfam" id="TIGR03243">
    <property type="entry name" value="arg_catab_AOST"/>
    <property type="match status" value="1"/>
</dbReference>
<dbReference type="PANTHER" id="PTHR30420:SF1">
    <property type="entry name" value="ARGININE N-SUCCINYLTRANSFERASE"/>
    <property type="match status" value="1"/>
</dbReference>
<sequence length="345" mass="38152">MLVIRPIDYHDLPALERLAVVSGGSLTTLPAHREHLNDLIGATRQSLRAEDEAHPRSFHFVLENTESRELLGISGIETRIGVTSPFYSYRMAEFTHTSKQLQIRNTVGTLSICQDLAGSSRLCTLFLAPEHRNALNHQLLSRARLLFMALHRSLLAKRCIAELQGVLDEEGKSPFWESLGRHFFSMELSRATFLAGINFKGFIASLMPQQPIYIPLLGKTAQDSLGKPRSDIASNKQLLEMEGFSFSDHIDIFDGGPTLEIDTDQIATFQQIRRTTASVGRHGSDERVPSLVSNCGFSDYRCLIATLSPLAPQLTTEQMAALNIGPDDPIQITPCHSLAAATKTN</sequence>
<keyword evidence="3" id="KW-0012">Acyltransferase</keyword>
<proteinExistence type="predicted"/>
<dbReference type="GO" id="GO:0008791">
    <property type="term" value="F:arginine N-succinyltransferase activity"/>
    <property type="evidence" value="ECO:0007669"/>
    <property type="project" value="InterPro"/>
</dbReference>
<evidence type="ECO:0000256" key="1">
    <source>
        <dbReference type="ARBA" id="ARBA00022503"/>
    </source>
</evidence>
<comment type="caution">
    <text evidence="4">The sequence shown here is derived from an EMBL/GenBank/DDBJ whole genome shotgun (WGS) entry which is preliminary data.</text>
</comment>
<name>A0A3P3VRN9_9GAMM</name>
<gene>
    <name evidence="4" type="ORF">D0544_07760</name>
</gene>
<keyword evidence="1" id="KW-0056">Arginine metabolism</keyword>
<dbReference type="GO" id="GO:0006527">
    <property type="term" value="P:L-arginine catabolic process"/>
    <property type="evidence" value="ECO:0007669"/>
    <property type="project" value="InterPro"/>
</dbReference>
<protein>
    <submittedName>
        <fullName evidence="4">Arginine N-succinyltransferase</fullName>
    </submittedName>
</protein>
<accession>A0A3P3VRN9</accession>
<dbReference type="PANTHER" id="PTHR30420">
    <property type="entry name" value="N-SUCCINYLARGININE DIHYDROLASE"/>
    <property type="match status" value="1"/>
</dbReference>
<evidence type="ECO:0000313" key="5">
    <source>
        <dbReference type="Proteomes" id="UP000280792"/>
    </source>
</evidence>
<evidence type="ECO:0000313" key="4">
    <source>
        <dbReference type="EMBL" id="RRJ84967.1"/>
    </source>
</evidence>
<dbReference type="Pfam" id="PF04958">
    <property type="entry name" value="AstA"/>
    <property type="match status" value="1"/>
</dbReference>
<dbReference type="InterPro" id="IPR007041">
    <property type="entry name" value="Arg_succinylTrfase_AstA/AruG"/>
</dbReference>
<dbReference type="Proteomes" id="UP000280792">
    <property type="component" value="Unassembled WGS sequence"/>
</dbReference>
<dbReference type="SUPFAM" id="SSF55729">
    <property type="entry name" value="Acyl-CoA N-acyltransferases (Nat)"/>
    <property type="match status" value="1"/>
</dbReference>
<keyword evidence="2 4" id="KW-0808">Transferase</keyword>
<dbReference type="RefSeq" id="WP_125015396.1">
    <property type="nucleotide sequence ID" value="NZ_QWEZ01000001.1"/>
</dbReference>
<dbReference type="AlphaFoldDB" id="A0A3P3VRN9"/>
<evidence type="ECO:0000256" key="2">
    <source>
        <dbReference type="ARBA" id="ARBA00022679"/>
    </source>
</evidence>
<reference evidence="4 5" key="1">
    <citation type="submission" date="2018-08" db="EMBL/GenBank/DDBJ databases">
        <authorList>
            <person name="Khan S.A."/>
        </authorList>
    </citation>
    <scope>NUCLEOTIDE SEQUENCE [LARGE SCALE GENOMIC DNA]</scope>
    <source>
        <strain evidence="4 5">GTF-13</strain>
    </source>
</reference>